<dbReference type="OrthoDB" id="295069at2157"/>
<dbReference type="RefSeq" id="WP_089820622.1">
    <property type="nucleotide sequence ID" value="NZ_FODV01000001.1"/>
</dbReference>
<dbReference type="Gene3D" id="4.10.1060.50">
    <property type="match status" value="1"/>
</dbReference>
<sequence length="66" mass="7197">MTGCPRIDWASPLRDLLSVVAERPDGTDAGYFCRACGTTLEAHQATCPDCGSRMLEPTHDTETRRG</sequence>
<reference evidence="2" key="1">
    <citation type="submission" date="2016-10" db="EMBL/GenBank/DDBJ databases">
        <authorList>
            <person name="Varghese N."/>
            <person name="Submissions S."/>
        </authorList>
    </citation>
    <scope>NUCLEOTIDE SEQUENCE [LARGE SCALE GENOMIC DNA]</scope>
    <source>
        <strain evidence="2">CGMCC 1.10121</strain>
    </source>
</reference>
<evidence type="ECO:0000313" key="2">
    <source>
        <dbReference type="Proteomes" id="UP000199126"/>
    </source>
</evidence>
<protein>
    <recommendedName>
        <fullName evidence="3">Zinc-ribbon domain-containing protein</fullName>
    </recommendedName>
</protein>
<accession>A0A1H8N0T1</accession>
<dbReference type="EMBL" id="FODV01000001">
    <property type="protein sequence ID" value="SEO23251.1"/>
    <property type="molecule type" value="Genomic_DNA"/>
</dbReference>
<name>A0A1H8N0T1_9EURY</name>
<keyword evidence="2" id="KW-1185">Reference proteome</keyword>
<proteinExistence type="predicted"/>
<dbReference type="InterPro" id="IPR038587">
    <property type="entry name" value="Ribosomal_eL40_sf"/>
</dbReference>
<evidence type="ECO:0008006" key="3">
    <source>
        <dbReference type="Google" id="ProtNLM"/>
    </source>
</evidence>
<dbReference type="AlphaFoldDB" id="A0A1H8N0T1"/>
<organism evidence="1 2">
    <name type="scientific">Halogranum amylolyticum</name>
    <dbReference type="NCBI Taxonomy" id="660520"/>
    <lineage>
        <taxon>Archaea</taxon>
        <taxon>Methanobacteriati</taxon>
        <taxon>Methanobacteriota</taxon>
        <taxon>Stenosarchaea group</taxon>
        <taxon>Halobacteria</taxon>
        <taxon>Halobacteriales</taxon>
        <taxon>Haloferacaceae</taxon>
    </lineage>
</organism>
<dbReference type="Proteomes" id="UP000199126">
    <property type="component" value="Unassembled WGS sequence"/>
</dbReference>
<gene>
    <name evidence="1" type="ORF">SAMN04487948_101235</name>
</gene>
<evidence type="ECO:0000313" key="1">
    <source>
        <dbReference type="EMBL" id="SEO23251.1"/>
    </source>
</evidence>